<keyword evidence="3" id="KW-1185">Reference proteome</keyword>
<evidence type="ECO:0000313" key="2">
    <source>
        <dbReference type="EMBL" id="UUM32273.1"/>
    </source>
</evidence>
<accession>A0ABY5LN37</accession>
<organism evidence="2 3">
    <name type="scientific">Vibrio japonicus</name>
    <dbReference type="NCBI Taxonomy" id="1824638"/>
    <lineage>
        <taxon>Bacteria</taxon>
        <taxon>Pseudomonadati</taxon>
        <taxon>Pseudomonadota</taxon>
        <taxon>Gammaproteobacteria</taxon>
        <taxon>Vibrionales</taxon>
        <taxon>Vibrionaceae</taxon>
        <taxon>Vibrio</taxon>
    </lineage>
</organism>
<protein>
    <recommendedName>
        <fullName evidence="4">TIGR03016 family PEP-CTERM system-associated outer membrane protein</fullName>
    </recommendedName>
</protein>
<name>A0ABY5LN37_9VIBR</name>
<gene>
    <name evidence="2" type="ORF">NP165_18490</name>
</gene>
<dbReference type="EMBL" id="CP102097">
    <property type="protein sequence ID" value="UUM32273.1"/>
    <property type="molecule type" value="Genomic_DNA"/>
</dbReference>
<reference evidence="2" key="1">
    <citation type="submission" date="2022-07" db="EMBL/GenBank/DDBJ databases">
        <title>Complete genome of Vibrio japonicus strain JCM 31412T and phylogenomic assessment of the Nereis clade of the genus Vibrio.</title>
        <authorList>
            <person name="Shlafstein M.D."/>
            <person name="Emsley S.A."/>
            <person name="Ushijima B."/>
            <person name="Videau P."/>
            <person name="Saw J.H."/>
        </authorList>
    </citation>
    <scope>NUCLEOTIDE SEQUENCE</scope>
    <source>
        <strain evidence="2">JCM 31412</strain>
    </source>
</reference>
<keyword evidence="1" id="KW-0732">Signal</keyword>
<proteinExistence type="predicted"/>
<feature type="signal peptide" evidence="1">
    <location>
        <begin position="1"/>
        <end position="26"/>
    </location>
</feature>
<dbReference type="RefSeq" id="WP_257085935.1">
    <property type="nucleotide sequence ID" value="NZ_CP102097.1"/>
</dbReference>
<dbReference type="Proteomes" id="UP001058602">
    <property type="component" value="Chromosome 2"/>
</dbReference>
<evidence type="ECO:0000256" key="1">
    <source>
        <dbReference type="SAM" id="SignalP"/>
    </source>
</evidence>
<feature type="chain" id="PRO_5047351188" description="TIGR03016 family PEP-CTERM system-associated outer membrane protein" evidence="1">
    <location>
        <begin position="27"/>
        <end position="477"/>
    </location>
</feature>
<sequence>MANILSNKNKILLTIVAALFANNSTAAEVKVNARASTELTYSDNINLSSTGEKHGIVSTWSAGTTSDINGNNGKLSFDYDVYQTIHSVDSDKNELFNELSFFGTKKFHRNNLTLNANASVTNTARSVEDNANTDFISGDTIENRTIDAQAIYRSNPRGYFDFYGSLDGSTTSNEDDVGDFYSVGATTVFKNGSAVKDYFWLMDYRYNRNISNNTDNEYYDFNLQQELGLQPVKGFSPFIRVYYEGYSRKDGNGVNDSGSWGPAARYYWHKRSYIELSYDFSFRDKDFWRGAFRINPTPRTLVEFDYTRRFFGDAYDFSLTHQIKKVKNSIKYTEEVTAFDRTFFIEGEDIEEYQLSKKLSVDSTVSLKRSSITLEVHTLERTPLEDNDEIGRRKFYGGTISASHRLSSKSTLNGSYQYDKNVFNTEERGHDVDYYRTYDISLVNQFSESISWDVSFRHSNSSGYDENRANMKLSVVY</sequence>
<evidence type="ECO:0008006" key="4">
    <source>
        <dbReference type="Google" id="ProtNLM"/>
    </source>
</evidence>
<evidence type="ECO:0000313" key="3">
    <source>
        <dbReference type="Proteomes" id="UP001058602"/>
    </source>
</evidence>